<evidence type="ECO:0008006" key="3">
    <source>
        <dbReference type="Google" id="ProtNLM"/>
    </source>
</evidence>
<reference evidence="2" key="1">
    <citation type="journal article" date="2019" name="Int. J. Syst. Evol. Microbiol.">
        <title>The Global Catalogue of Microorganisms (GCM) 10K type strain sequencing project: providing services to taxonomists for standard genome sequencing and annotation.</title>
        <authorList>
            <consortium name="The Broad Institute Genomics Platform"/>
            <consortium name="The Broad Institute Genome Sequencing Center for Infectious Disease"/>
            <person name="Wu L."/>
            <person name="Ma J."/>
        </authorList>
    </citation>
    <scope>NUCLEOTIDE SEQUENCE [LARGE SCALE GENOMIC DNA]</scope>
    <source>
        <strain evidence="2">CGMCC 4.7241</strain>
    </source>
</reference>
<name>A0ABV7YM88_9ACTN</name>
<proteinExistence type="predicted"/>
<comment type="caution">
    <text evidence="1">The sequence shown here is derived from an EMBL/GenBank/DDBJ whole genome shotgun (WGS) entry which is preliminary data.</text>
</comment>
<keyword evidence="2" id="KW-1185">Reference proteome</keyword>
<dbReference type="Proteomes" id="UP001595699">
    <property type="component" value="Unassembled WGS sequence"/>
</dbReference>
<gene>
    <name evidence="1" type="ORF">ACFOUW_36065</name>
</gene>
<dbReference type="RefSeq" id="WP_205117913.1">
    <property type="nucleotide sequence ID" value="NZ_JAFBCM010000001.1"/>
</dbReference>
<dbReference type="EMBL" id="JBHRZH010000051">
    <property type="protein sequence ID" value="MFC3766291.1"/>
    <property type="molecule type" value="Genomic_DNA"/>
</dbReference>
<protein>
    <recommendedName>
        <fullName evidence="3">Heparin-sulfate lyase N-terminal domain-containing protein</fullName>
    </recommendedName>
</protein>
<evidence type="ECO:0000313" key="1">
    <source>
        <dbReference type="EMBL" id="MFC3766291.1"/>
    </source>
</evidence>
<accession>A0ABV7YM88</accession>
<sequence>MRTDRPFLLEDMDELRERVLAEEGTRRAELWNLLRNSARSAPADFGWFVPFVAVVTRDPDDIERARQLVFTYLDKLDPMSFCSGLQFHFWCFAFPHAKVALYFQWLCTVDAFTAEERERISEQLIAYHFVNFYYGMRTKPEPECVDNQALSLCLSNTIVGQLFADGSRMAGIMLRDGLRRLPGLLSDLPVSGYTGEGSSYMDCVNGPAIPLAVEVLERITGETGLLHRSVGEEGALPVSVLRMVARSFMPGGLLLPWDNYGYQWGVRSTLAYGALRTREPIFQRVLENECIWTYDIGIGWAYDDLVWTLIWWPDEPPVGDDDGRSWYEPHLGAALVSADGDRYAMQLWDESEPDIPTRSHVNPNAVLFNGFRTPISADGSPTPDAPHRFQFDDTWRTVGFLAIDTETRYNYGDGCAGAHSVIVVDGAESMRAHAAYDQVLSSSFGPGLVEADVTPIYRENFPDVRVVSRRTRLHLDRFFTVEDTFEAESEHLVTSRFLFRPGVARMDRGVRVETPEGVTLQLIELWNDDELRIERVENHPYKPDGRSELVDFSVRGREVRRLFVALISRTRADATELAGFRVVPDAAFSLSEAVAALERSTDLVPMRLPAYMETGLSNPQRWWYMRMVVKRPGPSWLRLPVGMHAPRLYVSGEEVDLSPFALSGELIAPRVRIPERFDALREVHVVLRVDVPKGHYDGQGDGTIGMTGGMALAYPVEEEVIRSARCADGIVTVLTNEDEYRFGVAR</sequence>
<dbReference type="Gene3D" id="2.70.98.70">
    <property type="match status" value="1"/>
</dbReference>
<organism evidence="1 2">
    <name type="scientific">Tenggerimyces flavus</name>
    <dbReference type="NCBI Taxonomy" id="1708749"/>
    <lineage>
        <taxon>Bacteria</taxon>
        <taxon>Bacillati</taxon>
        <taxon>Actinomycetota</taxon>
        <taxon>Actinomycetes</taxon>
        <taxon>Propionibacteriales</taxon>
        <taxon>Nocardioidaceae</taxon>
        <taxon>Tenggerimyces</taxon>
    </lineage>
</organism>
<evidence type="ECO:0000313" key="2">
    <source>
        <dbReference type="Proteomes" id="UP001595699"/>
    </source>
</evidence>